<protein>
    <submittedName>
        <fullName evidence="5">Peptidase m16 inactive domain protein</fullName>
        <ecNumber evidence="5">3.4.24.64</ecNumber>
    </submittedName>
</protein>
<dbReference type="GeneID" id="14909089"/>
<name>G0QPE6_ICHMU</name>
<comment type="function">
    <text evidence="1">Substrate recognition and binding subunit of the essential mitochondrial processing protease (MPP), which cleaves the mitochondrial sequence off newly imported precursors proteins.</text>
</comment>
<reference evidence="5 6" key="1">
    <citation type="submission" date="2011-07" db="EMBL/GenBank/DDBJ databases">
        <authorList>
            <person name="Coyne R."/>
            <person name="Brami D."/>
            <person name="Johnson J."/>
            <person name="Hostetler J."/>
            <person name="Hannick L."/>
            <person name="Clark T."/>
            <person name="Cassidy-Hanley D."/>
            <person name="Inman J."/>
        </authorList>
    </citation>
    <scope>NUCLEOTIDE SEQUENCE [LARGE SCALE GENOMIC DNA]</scope>
    <source>
        <strain evidence="5 6">G5</strain>
    </source>
</reference>
<comment type="similarity">
    <text evidence="2">Belongs to the peptidase M16 family.</text>
</comment>
<dbReference type="OrthoDB" id="10251424at2759"/>
<dbReference type="EC" id="3.4.24.64" evidence="5"/>
<evidence type="ECO:0000313" key="6">
    <source>
        <dbReference type="Proteomes" id="UP000008983"/>
    </source>
</evidence>
<dbReference type="GO" id="GO:0005739">
    <property type="term" value="C:mitochondrion"/>
    <property type="evidence" value="ECO:0007669"/>
    <property type="project" value="TreeGrafter"/>
</dbReference>
<evidence type="ECO:0000259" key="3">
    <source>
        <dbReference type="Pfam" id="PF00675"/>
    </source>
</evidence>
<dbReference type="AlphaFoldDB" id="G0QPE6"/>
<dbReference type="STRING" id="857967.G0QPE6"/>
<dbReference type="SUPFAM" id="SSF63411">
    <property type="entry name" value="LuxS/MPP-like metallohydrolase"/>
    <property type="match status" value="2"/>
</dbReference>
<proteinExistence type="inferred from homology"/>
<sequence>MIPVNLFLQKIKTKNNRNKNNLKGFSPIFKKDQNLSYQLTKLDNGIQILTENGGFPFHSDIGLLVQVGTRNEETQTGGAIKMLNHLHFMSENALENYELNQQNGGGLVMSSDHETTYFKCSCVESDIEQMFDLMLKTSIQTKDFSIFKPDILEEQKNQIIFEEQILKAAFGGNSSYFSAANVPSHKDFVDLVQEKLRKYPEFLQRKFTENKNKTVYVGNDLRINQDAGNGQFQVGIGFKSINWNHQDVAVIQVLLVLLGNSSYFSTGGPGKGMHCRTTKNLLNKFYYIQGADSISNIFTDGGLFALKVSGFPQNEKQLLNSCINEIKLLTQPINDIEVQRSKNILKSLISLSLERQQDRLEEVTKHILNFKQIKLNEINQIIENVTGQDINRVVKNMIANSRPTVTIIGEGANNAPSFDYIAQSLLQI</sequence>
<dbReference type="Proteomes" id="UP000008983">
    <property type="component" value="Unassembled WGS sequence"/>
</dbReference>
<accession>G0QPE6</accession>
<dbReference type="FunCoup" id="G0QPE6">
    <property type="interactions" value="601"/>
</dbReference>
<dbReference type="PANTHER" id="PTHR11851:SF49">
    <property type="entry name" value="MITOCHONDRIAL-PROCESSING PEPTIDASE SUBUNIT ALPHA"/>
    <property type="match status" value="1"/>
</dbReference>
<evidence type="ECO:0000259" key="4">
    <source>
        <dbReference type="Pfam" id="PF05193"/>
    </source>
</evidence>
<feature type="domain" description="Peptidase M16 C-terminal" evidence="4">
    <location>
        <begin position="184"/>
        <end position="345"/>
    </location>
</feature>
<dbReference type="EMBL" id="GL983551">
    <property type="protein sequence ID" value="EGR32914.1"/>
    <property type="molecule type" value="Genomic_DNA"/>
</dbReference>
<dbReference type="GO" id="GO:0046872">
    <property type="term" value="F:metal ion binding"/>
    <property type="evidence" value="ECO:0007669"/>
    <property type="project" value="InterPro"/>
</dbReference>
<dbReference type="Pfam" id="PF00675">
    <property type="entry name" value="Peptidase_M16"/>
    <property type="match status" value="1"/>
</dbReference>
<organism evidence="5 6">
    <name type="scientific">Ichthyophthirius multifiliis</name>
    <name type="common">White spot disease agent</name>
    <name type="synonym">Ich</name>
    <dbReference type="NCBI Taxonomy" id="5932"/>
    <lineage>
        <taxon>Eukaryota</taxon>
        <taxon>Sar</taxon>
        <taxon>Alveolata</taxon>
        <taxon>Ciliophora</taxon>
        <taxon>Intramacronucleata</taxon>
        <taxon>Oligohymenophorea</taxon>
        <taxon>Hymenostomatida</taxon>
        <taxon>Ophryoglenina</taxon>
        <taxon>Ichthyophthirius</taxon>
    </lineage>
</organism>
<dbReference type="InParanoid" id="G0QPE6"/>
<gene>
    <name evidence="5" type="ORF">IMG5_067110</name>
</gene>
<evidence type="ECO:0000256" key="1">
    <source>
        <dbReference type="ARBA" id="ARBA00002123"/>
    </source>
</evidence>
<dbReference type="InterPro" id="IPR007863">
    <property type="entry name" value="Peptidase_M16_C"/>
</dbReference>
<dbReference type="OMA" id="QFQSCTA"/>
<dbReference type="InterPro" id="IPR011249">
    <property type="entry name" value="Metalloenz_LuxS/M16"/>
</dbReference>
<dbReference type="RefSeq" id="XP_004036900.1">
    <property type="nucleotide sequence ID" value="XM_004036852.1"/>
</dbReference>
<dbReference type="InterPro" id="IPR050361">
    <property type="entry name" value="MPP/UQCRC_Complex"/>
</dbReference>
<keyword evidence="6" id="KW-1185">Reference proteome</keyword>
<dbReference type="Pfam" id="PF05193">
    <property type="entry name" value="Peptidase_M16_C"/>
    <property type="match status" value="1"/>
</dbReference>
<dbReference type="Gene3D" id="3.30.830.10">
    <property type="entry name" value="Metalloenzyme, LuxS/M16 peptidase-like"/>
    <property type="match status" value="2"/>
</dbReference>
<evidence type="ECO:0000313" key="5">
    <source>
        <dbReference type="EMBL" id="EGR32914.1"/>
    </source>
</evidence>
<keyword evidence="5" id="KW-0378">Hydrolase</keyword>
<dbReference type="InterPro" id="IPR011765">
    <property type="entry name" value="Pept_M16_N"/>
</dbReference>
<dbReference type="GO" id="GO:0004222">
    <property type="term" value="F:metalloendopeptidase activity"/>
    <property type="evidence" value="ECO:0007669"/>
    <property type="project" value="UniProtKB-EC"/>
</dbReference>
<dbReference type="PANTHER" id="PTHR11851">
    <property type="entry name" value="METALLOPROTEASE"/>
    <property type="match status" value="1"/>
</dbReference>
<feature type="domain" description="Peptidase M16 N-terminal" evidence="3">
    <location>
        <begin position="58"/>
        <end position="162"/>
    </location>
</feature>
<dbReference type="eggNOG" id="KOG2067">
    <property type="taxonomic scope" value="Eukaryota"/>
</dbReference>
<evidence type="ECO:0000256" key="2">
    <source>
        <dbReference type="ARBA" id="ARBA00007261"/>
    </source>
</evidence>